<evidence type="ECO:0008006" key="4">
    <source>
        <dbReference type="Google" id="ProtNLM"/>
    </source>
</evidence>
<dbReference type="OrthoDB" id="4505928at2759"/>
<dbReference type="PANTHER" id="PTHR42070:SF1">
    <property type="entry name" value="FILAMENT ASSOCIATED PROTEIN, PUTATIVE (AFU_ORTHOLOGUE AFUA_8G06630)-RELATED"/>
    <property type="match status" value="1"/>
</dbReference>
<keyword evidence="3" id="KW-1185">Reference proteome</keyword>
<name>A0A7S9KMA7_EPIFF</name>
<gene>
    <name evidence="2" type="ORF">C2857_006890</name>
</gene>
<evidence type="ECO:0000313" key="3">
    <source>
        <dbReference type="Proteomes" id="UP000594364"/>
    </source>
</evidence>
<proteinExistence type="predicted"/>
<evidence type="ECO:0000313" key="2">
    <source>
        <dbReference type="EMBL" id="QPG94746.1"/>
    </source>
</evidence>
<sequence>MTTEAQKANLARIRDNQRRSRARRREYLQELEQRLRVCELQGIEASLEVQMAARKVADENRQLRELLHKHGATDDYIAQYLLASTANNADSGHGQGQNVQAMDPATATQSLQQLMLPRRAPYLEPSVQLTLPSQSSRETSIASGSTTNSSAWESSQSTMTGYSHQAQQFGVPPSAIGSSDQHQYAPSMFHAQPGSIQADPFQRPPSGHVMNDPRQGLATTQPISINNSTAINYQFQMNSSQLLAEYLMQATENDSTKNPAQQEKSDDTPYKAVLEQTALLIAGARDPGDTNPSAST</sequence>
<dbReference type="EMBL" id="CP031385">
    <property type="protein sequence ID" value="QPG94746.1"/>
    <property type="molecule type" value="Genomic_DNA"/>
</dbReference>
<reference evidence="2 3" key="1">
    <citation type="journal article" date="2018" name="PLoS Genet.">
        <title>Repeat elements organise 3D genome structure and mediate transcription in the filamentous fungus Epichloe festucae.</title>
        <authorList>
            <person name="Winter D.J."/>
            <person name="Ganley A.R.D."/>
            <person name="Young C.A."/>
            <person name="Liachko I."/>
            <person name="Schardl C.L."/>
            <person name="Dupont P.Y."/>
            <person name="Berry D."/>
            <person name="Ram A."/>
            <person name="Scott B."/>
            <person name="Cox M.P."/>
        </authorList>
    </citation>
    <scope>NUCLEOTIDE SEQUENCE [LARGE SCALE GENOMIC DNA]</scope>
    <source>
        <strain evidence="2 3">Fl1</strain>
    </source>
</reference>
<feature type="region of interest" description="Disordered" evidence="1">
    <location>
        <begin position="251"/>
        <end position="270"/>
    </location>
</feature>
<feature type="compositionally biased region" description="Polar residues" evidence="1">
    <location>
        <begin position="251"/>
        <end position="262"/>
    </location>
</feature>
<dbReference type="PANTHER" id="PTHR42070">
    <property type="entry name" value="FILAMENT ASSOCIATED PROTEIN, PUTATIVE (AFU_ORTHOLOGUE AFUA_8G06630)-RELATED"/>
    <property type="match status" value="1"/>
</dbReference>
<feature type="region of interest" description="Disordered" evidence="1">
    <location>
        <begin position="1"/>
        <end position="22"/>
    </location>
</feature>
<evidence type="ECO:0000256" key="1">
    <source>
        <dbReference type="SAM" id="MobiDB-lite"/>
    </source>
</evidence>
<dbReference type="Proteomes" id="UP000594364">
    <property type="component" value="Chromosome 1"/>
</dbReference>
<feature type="region of interest" description="Disordered" evidence="1">
    <location>
        <begin position="127"/>
        <end position="165"/>
    </location>
</feature>
<accession>A0A7S9KMA7</accession>
<dbReference type="AlphaFoldDB" id="A0A7S9KMA7"/>
<organism evidence="2 3">
    <name type="scientific">Epichloe festucae (strain Fl1)</name>
    <dbReference type="NCBI Taxonomy" id="877507"/>
    <lineage>
        <taxon>Eukaryota</taxon>
        <taxon>Fungi</taxon>
        <taxon>Dikarya</taxon>
        <taxon>Ascomycota</taxon>
        <taxon>Pezizomycotina</taxon>
        <taxon>Sordariomycetes</taxon>
        <taxon>Hypocreomycetidae</taxon>
        <taxon>Hypocreales</taxon>
        <taxon>Clavicipitaceae</taxon>
        <taxon>Epichloe</taxon>
    </lineage>
</organism>
<protein>
    <recommendedName>
        <fullName evidence="4">BZIP domain-containing protein</fullName>
    </recommendedName>
</protein>